<dbReference type="OrthoDB" id="45365at2759"/>
<dbReference type="CDD" id="cd18186">
    <property type="entry name" value="BTB_POZ_ZBTB_KLHL-like"/>
    <property type="match status" value="1"/>
</dbReference>
<dbReference type="SUPFAM" id="SSF54695">
    <property type="entry name" value="POZ domain"/>
    <property type="match status" value="1"/>
</dbReference>
<dbReference type="PANTHER" id="PTHR45774:SF3">
    <property type="entry name" value="BTB (POZ) DOMAIN-CONTAINING 2B-RELATED"/>
    <property type="match status" value="1"/>
</dbReference>
<reference evidence="2 3" key="1">
    <citation type="submission" date="2018-06" db="EMBL/GenBank/DDBJ databases">
        <title>Comparative genomics reveals the genomic features of Rhizophagus irregularis, R. cerebriforme, R. diaphanum and Gigaspora rosea, and their symbiotic lifestyle signature.</title>
        <authorList>
            <person name="Morin E."/>
            <person name="San Clemente H."/>
            <person name="Chen E.C.H."/>
            <person name="De La Providencia I."/>
            <person name="Hainaut M."/>
            <person name="Kuo A."/>
            <person name="Kohler A."/>
            <person name="Murat C."/>
            <person name="Tang N."/>
            <person name="Roy S."/>
            <person name="Loubradou J."/>
            <person name="Henrissat B."/>
            <person name="Grigoriev I.V."/>
            <person name="Corradi N."/>
            <person name="Roux C."/>
            <person name="Martin F.M."/>
        </authorList>
    </citation>
    <scope>NUCLEOTIDE SEQUENCE [LARGE SCALE GENOMIC DNA]</scope>
    <source>
        <strain evidence="2 3">DAOM 194757</strain>
    </source>
</reference>
<evidence type="ECO:0000259" key="1">
    <source>
        <dbReference type="PROSITE" id="PS50097"/>
    </source>
</evidence>
<dbReference type="STRING" id="44941.A0A397TYF3"/>
<gene>
    <name evidence="2" type="ORF">C2G38_929677</name>
</gene>
<dbReference type="AlphaFoldDB" id="A0A397TYF3"/>
<name>A0A397TYF3_9GLOM</name>
<sequence length="455" mass="53202">MLTFYDKLSENFTKLLESEYNYDTIIKVGEQPDAQLFKVHSAILYQCSSYFQQKLTNTIKENNIFNIKLLNITAKTFNVVIKYIYGGVISLENLEASDILDLLIAFNEFNISESVDCLQTLLIEDNASWLRLNFFRIYQISFQSENFKALQQFCNNIIIKHPNLIFDSDDFTTLKENALISLLKHDKLQLDESIIWDKVILWGKAQTPNLPSDYEEWNKENFESLKVTLQNCLPHIRYFQIPGDEVLEKIQPYKKILEKNLWNDIIAKFLSPNKPITSTILPPRKKLTTQLPSRKSLSNGKEIDSNNYIEIFSGPIYFPTNKKTIQHDELPSVTNELSVTLQLNLKSHDSGWINIFHKGEDEHHARTPALWLSPNDSRPHYNCSVNSNWNYSIMTGNRLELNKWYHIAYTLSEPQKHFQGQMSNFRYYNIRLSADEIFKSYILYHSNELGFKGDF</sequence>
<dbReference type="SMART" id="SM00225">
    <property type="entry name" value="BTB"/>
    <property type="match status" value="1"/>
</dbReference>
<dbReference type="Gene3D" id="2.60.120.200">
    <property type="match status" value="1"/>
</dbReference>
<keyword evidence="3" id="KW-1185">Reference proteome</keyword>
<feature type="domain" description="BTB" evidence="1">
    <location>
        <begin position="22"/>
        <end position="93"/>
    </location>
</feature>
<dbReference type="Pfam" id="PF07707">
    <property type="entry name" value="BACK"/>
    <property type="match status" value="1"/>
</dbReference>
<dbReference type="EMBL" id="QKWP01002864">
    <property type="protein sequence ID" value="RIB01978.1"/>
    <property type="molecule type" value="Genomic_DNA"/>
</dbReference>
<protein>
    <recommendedName>
        <fullName evidence="1">BTB domain-containing protein</fullName>
    </recommendedName>
</protein>
<proteinExistence type="predicted"/>
<organism evidence="2 3">
    <name type="scientific">Gigaspora rosea</name>
    <dbReference type="NCBI Taxonomy" id="44941"/>
    <lineage>
        <taxon>Eukaryota</taxon>
        <taxon>Fungi</taxon>
        <taxon>Fungi incertae sedis</taxon>
        <taxon>Mucoromycota</taxon>
        <taxon>Glomeromycotina</taxon>
        <taxon>Glomeromycetes</taxon>
        <taxon>Diversisporales</taxon>
        <taxon>Gigasporaceae</taxon>
        <taxon>Gigaspora</taxon>
    </lineage>
</organism>
<dbReference type="Proteomes" id="UP000266673">
    <property type="component" value="Unassembled WGS sequence"/>
</dbReference>
<dbReference type="InterPro" id="IPR000210">
    <property type="entry name" value="BTB/POZ_dom"/>
</dbReference>
<dbReference type="Gene3D" id="3.30.710.10">
    <property type="entry name" value="Potassium Channel Kv1.1, Chain A"/>
    <property type="match status" value="1"/>
</dbReference>
<evidence type="ECO:0000313" key="2">
    <source>
        <dbReference type="EMBL" id="RIB01978.1"/>
    </source>
</evidence>
<dbReference type="InterPro" id="IPR011333">
    <property type="entry name" value="SKP1/BTB/POZ_sf"/>
</dbReference>
<comment type="caution">
    <text evidence="2">The sequence shown here is derived from an EMBL/GenBank/DDBJ whole genome shotgun (WGS) entry which is preliminary data.</text>
</comment>
<dbReference type="SMART" id="SM00875">
    <property type="entry name" value="BACK"/>
    <property type="match status" value="1"/>
</dbReference>
<dbReference type="InterPro" id="IPR013320">
    <property type="entry name" value="ConA-like_dom_sf"/>
</dbReference>
<dbReference type="Gene3D" id="1.25.40.420">
    <property type="match status" value="1"/>
</dbReference>
<dbReference type="InterPro" id="IPR011705">
    <property type="entry name" value="BACK"/>
</dbReference>
<dbReference type="PROSITE" id="PS50097">
    <property type="entry name" value="BTB"/>
    <property type="match status" value="1"/>
</dbReference>
<dbReference type="PANTHER" id="PTHR45774">
    <property type="entry name" value="BTB/POZ DOMAIN-CONTAINING"/>
    <property type="match status" value="1"/>
</dbReference>
<dbReference type="Pfam" id="PF00651">
    <property type="entry name" value="BTB"/>
    <property type="match status" value="1"/>
</dbReference>
<evidence type="ECO:0000313" key="3">
    <source>
        <dbReference type="Proteomes" id="UP000266673"/>
    </source>
</evidence>
<accession>A0A397TYF3</accession>
<dbReference type="SUPFAM" id="SSF49899">
    <property type="entry name" value="Concanavalin A-like lectins/glucanases"/>
    <property type="match status" value="1"/>
</dbReference>